<feature type="compositionally biased region" description="Basic and acidic residues" evidence="1">
    <location>
        <begin position="664"/>
        <end position="673"/>
    </location>
</feature>
<dbReference type="HOGENOM" id="CLU_343249_0_0_1"/>
<feature type="region of interest" description="Disordered" evidence="1">
    <location>
        <begin position="220"/>
        <end position="251"/>
    </location>
</feature>
<gene>
    <name evidence="2" type="ORF">JAAARDRAFT_52334</name>
</gene>
<feature type="compositionally biased region" description="Low complexity" evidence="1">
    <location>
        <begin position="617"/>
        <end position="632"/>
    </location>
</feature>
<reference evidence="3" key="1">
    <citation type="journal article" date="2014" name="Proc. Natl. Acad. Sci. U.S.A.">
        <title>Extensive sampling of basidiomycete genomes demonstrates inadequacy of the white-rot/brown-rot paradigm for wood decay fungi.</title>
        <authorList>
            <person name="Riley R."/>
            <person name="Salamov A.A."/>
            <person name="Brown D.W."/>
            <person name="Nagy L.G."/>
            <person name="Floudas D."/>
            <person name="Held B.W."/>
            <person name="Levasseur A."/>
            <person name="Lombard V."/>
            <person name="Morin E."/>
            <person name="Otillar R."/>
            <person name="Lindquist E.A."/>
            <person name="Sun H."/>
            <person name="LaButti K.M."/>
            <person name="Schmutz J."/>
            <person name="Jabbour D."/>
            <person name="Luo H."/>
            <person name="Baker S.E."/>
            <person name="Pisabarro A.G."/>
            <person name="Walton J.D."/>
            <person name="Blanchette R.A."/>
            <person name="Henrissat B."/>
            <person name="Martin F."/>
            <person name="Cullen D."/>
            <person name="Hibbett D.S."/>
            <person name="Grigoriev I.V."/>
        </authorList>
    </citation>
    <scope>NUCLEOTIDE SEQUENCE [LARGE SCALE GENOMIC DNA]</scope>
    <source>
        <strain evidence="3">MUCL 33604</strain>
    </source>
</reference>
<proteinExistence type="predicted"/>
<feature type="compositionally biased region" description="Basic and acidic residues" evidence="1">
    <location>
        <begin position="420"/>
        <end position="444"/>
    </location>
</feature>
<feature type="compositionally biased region" description="Polar residues" evidence="1">
    <location>
        <begin position="78"/>
        <end position="91"/>
    </location>
</feature>
<feature type="compositionally biased region" description="Low complexity" evidence="1">
    <location>
        <begin position="680"/>
        <end position="699"/>
    </location>
</feature>
<name>A0A067QE02_9AGAM</name>
<dbReference type="InParanoid" id="A0A067QE02"/>
<feature type="region of interest" description="Disordered" evidence="1">
    <location>
        <begin position="63"/>
        <end position="207"/>
    </location>
</feature>
<dbReference type="AlphaFoldDB" id="A0A067QE02"/>
<feature type="region of interest" description="Disordered" evidence="1">
    <location>
        <begin position="497"/>
        <end position="532"/>
    </location>
</feature>
<feature type="region of interest" description="Disordered" evidence="1">
    <location>
        <begin position="357"/>
        <end position="475"/>
    </location>
</feature>
<keyword evidence="3" id="KW-1185">Reference proteome</keyword>
<protein>
    <submittedName>
        <fullName evidence="2">Uncharacterized protein</fullName>
    </submittedName>
</protein>
<organism evidence="2 3">
    <name type="scientific">Jaapia argillacea MUCL 33604</name>
    <dbReference type="NCBI Taxonomy" id="933084"/>
    <lineage>
        <taxon>Eukaryota</taxon>
        <taxon>Fungi</taxon>
        <taxon>Dikarya</taxon>
        <taxon>Basidiomycota</taxon>
        <taxon>Agaricomycotina</taxon>
        <taxon>Agaricomycetes</taxon>
        <taxon>Agaricomycetidae</taxon>
        <taxon>Jaapiales</taxon>
        <taxon>Jaapiaceae</taxon>
        <taxon>Jaapia</taxon>
    </lineage>
</organism>
<feature type="region of interest" description="Disordered" evidence="1">
    <location>
        <begin position="754"/>
        <end position="790"/>
    </location>
</feature>
<feature type="region of interest" description="Disordered" evidence="1">
    <location>
        <begin position="569"/>
        <end position="724"/>
    </location>
</feature>
<evidence type="ECO:0000313" key="2">
    <source>
        <dbReference type="EMBL" id="KDQ64380.1"/>
    </source>
</evidence>
<dbReference type="EMBL" id="KL197709">
    <property type="protein sequence ID" value="KDQ64380.1"/>
    <property type="molecule type" value="Genomic_DNA"/>
</dbReference>
<sequence>MSILNDPLNNREIQEPSSRFFAPSVNIMGNEVGEDACVAPHDHHYQRDTQLSVLDTGLDHRAPSRGEFALSRGDKASLESSGYESDATEVTLNDPDEKSLFNTSESATCVADTNSATRFPKHASPILSTPLSRSPPKKKPSRSPPPLSASYTALTSDGTKSRLYAPCRPSTWTNSKNLTSEKLNQASTPADPHVVGSKSSKRSRTRKSLEVIGGDKILEPPQAKEKSHITFVRSRQPTNEPPPSKPPLLLPPQVRIRSPTAEGYTPPPQTPFPILSDPSTSSYFLHPHRSPSYHGNTPLNLQAMSESEAKVELPELIRRMMGEPERAGAMHLSMHAVQKARKQGRFSEGAAKVREWLTPSPASGLQSSGSVELGIGSSSRAEEGQLSKGKGRDSMPRMVHTRRHTEFGPVPHIGALNRLDGGRVGESSQKKEHVDDLQRKERARGAVGIRVSHSSDGLEEGKKMPRPSEASQEMAYGFKIRPPVHAQVPFSLFFADSPAVPLPSSGPSKDHPRVPQTGPLSTFTTAGSTVGEHRLQSRDLSLDEIMGVLHRSRTAFSDPTMYNYVRSQLGSGAARGRGVVSDGGGSDSEGRTSSHDYVAPGPSVFARRSSLEPPTPSVAAASSPSRPSSRLSCRQDDIRASSKSPNSAGTDRRRKSATPPARSSSRDSRRLDQDGASSQAEPDPAPSSSTESEATSSPSKGISGIIRLRSASTSKSPTRVPRPVCCLSPPLTTTVMTFPLPCSDVQTDLRLSPISTDINLPPSSGAEYADQVGAGSKGGPSAGRQDGGASATELTALLDVLYADQQLEEARNEKEASEGWISAHL</sequence>
<feature type="compositionally biased region" description="Polar residues" evidence="1">
    <location>
        <begin position="170"/>
        <end position="188"/>
    </location>
</feature>
<feature type="compositionally biased region" description="Polar residues" evidence="1">
    <location>
        <begin position="360"/>
        <end position="370"/>
    </location>
</feature>
<feature type="compositionally biased region" description="Polar residues" evidence="1">
    <location>
        <begin position="518"/>
        <end position="528"/>
    </location>
</feature>
<feature type="compositionally biased region" description="Basic and acidic residues" evidence="1">
    <location>
        <begin position="380"/>
        <end position="395"/>
    </location>
</feature>
<feature type="compositionally biased region" description="Polar residues" evidence="1">
    <location>
        <begin position="100"/>
        <end position="117"/>
    </location>
</feature>
<evidence type="ECO:0000256" key="1">
    <source>
        <dbReference type="SAM" id="MobiDB-lite"/>
    </source>
</evidence>
<feature type="compositionally biased region" description="Pro residues" evidence="1">
    <location>
        <begin position="239"/>
        <end position="250"/>
    </location>
</feature>
<evidence type="ECO:0000313" key="3">
    <source>
        <dbReference type="Proteomes" id="UP000027265"/>
    </source>
</evidence>
<accession>A0A067QE02</accession>
<dbReference type="Proteomes" id="UP000027265">
    <property type="component" value="Unassembled WGS sequence"/>
</dbReference>